<accession>A0A0E9VGD3</accession>
<proteinExistence type="predicted"/>
<evidence type="ECO:0000313" key="1">
    <source>
        <dbReference type="EMBL" id="JAH77071.1"/>
    </source>
</evidence>
<sequence length="38" mass="4424">MEDMPKIDREAASEMVEIATKLIMFLVNSQELDFVCIY</sequence>
<organism evidence="1">
    <name type="scientific">Anguilla anguilla</name>
    <name type="common">European freshwater eel</name>
    <name type="synonym">Muraena anguilla</name>
    <dbReference type="NCBI Taxonomy" id="7936"/>
    <lineage>
        <taxon>Eukaryota</taxon>
        <taxon>Metazoa</taxon>
        <taxon>Chordata</taxon>
        <taxon>Craniata</taxon>
        <taxon>Vertebrata</taxon>
        <taxon>Euteleostomi</taxon>
        <taxon>Actinopterygii</taxon>
        <taxon>Neopterygii</taxon>
        <taxon>Teleostei</taxon>
        <taxon>Anguilliformes</taxon>
        <taxon>Anguillidae</taxon>
        <taxon>Anguilla</taxon>
    </lineage>
</organism>
<reference evidence="1" key="1">
    <citation type="submission" date="2014-11" db="EMBL/GenBank/DDBJ databases">
        <authorList>
            <person name="Amaro Gonzalez C."/>
        </authorList>
    </citation>
    <scope>NUCLEOTIDE SEQUENCE</scope>
</reference>
<reference evidence="1" key="2">
    <citation type="journal article" date="2015" name="Fish Shellfish Immunol.">
        <title>Early steps in the European eel (Anguilla anguilla)-Vibrio vulnificus interaction in the gills: Role of the RtxA13 toxin.</title>
        <authorList>
            <person name="Callol A."/>
            <person name="Pajuelo D."/>
            <person name="Ebbesson L."/>
            <person name="Teles M."/>
            <person name="MacKenzie S."/>
            <person name="Amaro C."/>
        </authorList>
    </citation>
    <scope>NUCLEOTIDE SEQUENCE</scope>
</reference>
<protein>
    <submittedName>
        <fullName evidence="1">Uncharacterized protein</fullName>
    </submittedName>
</protein>
<dbReference type="EMBL" id="GBXM01031506">
    <property type="protein sequence ID" value="JAH77071.1"/>
    <property type="molecule type" value="Transcribed_RNA"/>
</dbReference>
<name>A0A0E9VGD3_ANGAN</name>
<dbReference type="AlphaFoldDB" id="A0A0E9VGD3"/>